<dbReference type="KEGG" id="cbd:CBUD_1063"/>
<dbReference type="PIRSF" id="PIRSF036577">
    <property type="entry name" value="PDH_ADH_plant"/>
    <property type="match status" value="1"/>
</dbReference>
<dbReference type="GO" id="GO:0008977">
    <property type="term" value="F:prephenate dehydrogenase (NAD+) activity"/>
    <property type="evidence" value="ECO:0007669"/>
    <property type="project" value="UniProtKB-EC"/>
</dbReference>
<dbReference type="Gene3D" id="3.40.50.720">
    <property type="entry name" value="NAD(P)-binding Rossmann-like Domain"/>
    <property type="match status" value="1"/>
</dbReference>
<dbReference type="FunFam" id="3.40.50.720:FF:000232">
    <property type="entry name" value="Prephenate dehydrogenase family protein"/>
    <property type="match status" value="1"/>
</dbReference>
<dbReference type="GO" id="GO:0004665">
    <property type="term" value="F:prephenate dehydrogenase (NADP+) activity"/>
    <property type="evidence" value="ECO:0007669"/>
    <property type="project" value="InterPro"/>
</dbReference>
<evidence type="ECO:0000313" key="3">
    <source>
        <dbReference type="EMBL" id="ABS77211.1"/>
    </source>
</evidence>
<accession>A9KCD9</accession>
<dbReference type="AlphaFoldDB" id="A9KCD9"/>
<reference evidence="3 4" key="1">
    <citation type="journal article" date="2009" name="Infect. Immun.">
        <title>Comparative genomics reveal extensive transposon-mediated genomic plasticity and diversity among potential effector proteins within the genus Coxiella.</title>
        <authorList>
            <person name="Beare P.A."/>
            <person name="Unsworth N."/>
            <person name="Andoh M."/>
            <person name="Voth D.E."/>
            <person name="Omsland A."/>
            <person name="Gilk S.D."/>
            <person name="Williams K.P."/>
            <person name="Sobral B.W."/>
            <person name="Kupko J.J.III."/>
            <person name="Porcella S.F."/>
            <person name="Samuel J.E."/>
            <person name="Heinzen R.A."/>
        </authorList>
    </citation>
    <scope>NUCLEOTIDE SEQUENCE [LARGE SCALE GENOMIC DNA]</scope>
    <source>
        <strain evidence="3 4">Dugway 5J108-111</strain>
    </source>
</reference>
<proteinExistence type="predicted"/>
<feature type="domain" description="Prephenate/arogenate dehydrogenase" evidence="2">
    <location>
        <begin position="7"/>
        <end position="258"/>
    </location>
</feature>
<dbReference type="Pfam" id="PF02153">
    <property type="entry name" value="PDH_N"/>
    <property type="match status" value="1"/>
</dbReference>
<organism evidence="3 4">
    <name type="scientific">Coxiella burnetii (strain Dugway 5J108-111)</name>
    <dbReference type="NCBI Taxonomy" id="434922"/>
    <lineage>
        <taxon>Bacteria</taxon>
        <taxon>Pseudomonadati</taxon>
        <taxon>Pseudomonadota</taxon>
        <taxon>Gammaproteobacteria</taxon>
        <taxon>Legionellales</taxon>
        <taxon>Coxiellaceae</taxon>
        <taxon>Coxiella</taxon>
    </lineage>
</organism>
<dbReference type="PANTHER" id="PTHR21363:SF0">
    <property type="entry name" value="PREPHENATE DEHYDROGENASE [NADP(+)]"/>
    <property type="match status" value="1"/>
</dbReference>
<dbReference type="GO" id="GO:0033730">
    <property type="term" value="F:arogenate dehydrogenase (NADP+) activity"/>
    <property type="evidence" value="ECO:0007669"/>
    <property type="project" value="InterPro"/>
</dbReference>
<keyword evidence="1 3" id="KW-0560">Oxidoreductase</keyword>
<dbReference type="RefSeq" id="WP_011996893.1">
    <property type="nucleotide sequence ID" value="NC_009727.1"/>
</dbReference>
<gene>
    <name evidence="3" type="ordered locus">CBUD_1063</name>
</gene>
<dbReference type="GO" id="GO:0070403">
    <property type="term" value="F:NAD+ binding"/>
    <property type="evidence" value="ECO:0007669"/>
    <property type="project" value="InterPro"/>
</dbReference>
<dbReference type="InterPro" id="IPR012070">
    <property type="entry name" value="Arogenate_DH_2"/>
</dbReference>
<dbReference type="InterPro" id="IPR059064">
    <property type="entry name" value="TYRAAT2_C"/>
</dbReference>
<evidence type="ECO:0000259" key="2">
    <source>
        <dbReference type="PROSITE" id="PS51176"/>
    </source>
</evidence>
<dbReference type="PANTHER" id="PTHR21363">
    <property type="entry name" value="PREPHENATE DEHYDROGENASE"/>
    <property type="match status" value="1"/>
</dbReference>
<dbReference type="InterPro" id="IPR050812">
    <property type="entry name" value="Preph/Arog_dehydrog"/>
</dbReference>
<dbReference type="Pfam" id="PF26213">
    <property type="entry name" value="TYRAAT1_C"/>
    <property type="match status" value="1"/>
</dbReference>
<dbReference type="SUPFAM" id="SSF51735">
    <property type="entry name" value="NAD(P)-binding Rossmann-fold domains"/>
    <property type="match status" value="1"/>
</dbReference>
<dbReference type="SUPFAM" id="SSF48179">
    <property type="entry name" value="6-phosphogluconate dehydrogenase C-terminal domain-like"/>
    <property type="match status" value="1"/>
</dbReference>
<protein>
    <submittedName>
        <fullName evidence="3">Prephenate dehydrogenase</fullName>
        <ecNumber evidence="3">1.3.1.12</ecNumber>
    </submittedName>
</protein>
<sequence length="258" mass="29478">MNPRIKKSIGIIGCGRFGALLSEMLSEEFEVSVYDVKPDPYLTHINFTDLESVLQLSTIFIAVPIHHFKNTIIEIASKLIKKTTVIDVCSVKCYPVEIMQAHLPPSVGIIATHPLFGPDSLQKAQLKMMMHPARDTHDCYEFWKNYFSSKKIKILEMTPDQHDRFAARSQSITHFIGRTLEVMGSQSTEMDTIGYKNLLAVMAQTCNDKWDLFLDLQRFNPYAAQTIGEFIEKSIHLQKEITKLSHFPDASREQAKER</sequence>
<dbReference type="EMBL" id="CP000733">
    <property type="protein sequence ID" value="ABS77211.1"/>
    <property type="molecule type" value="Genomic_DNA"/>
</dbReference>
<dbReference type="Proteomes" id="UP000008555">
    <property type="component" value="Chromosome"/>
</dbReference>
<evidence type="ECO:0000313" key="4">
    <source>
        <dbReference type="Proteomes" id="UP000008555"/>
    </source>
</evidence>
<dbReference type="InterPro" id="IPR046826">
    <property type="entry name" value="PDH_N"/>
</dbReference>
<dbReference type="InterPro" id="IPR008927">
    <property type="entry name" value="6-PGluconate_DH-like_C_sf"/>
</dbReference>
<dbReference type="PROSITE" id="PS51176">
    <property type="entry name" value="PDH_ADH"/>
    <property type="match status" value="1"/>
</dbReference>
<dbReference type="HOGENOM" id="CLU_036672_3_0_6"/>
<dbReference type="EC" id="1.3.1.12" evidence="3"/>
<dbReference type="InterPro" id="IPR036291">
    <property type="entry name" value="NAD(P)-bd_dom_sf"/>
</dbReference>
<name>A9KCD9_COXBN</name>
<evidence type="ECO:0000256" key="1">
    <source>
        <dbReference type="ARBA" id="ARBA00023002"/>
    </source>
</evidence>
<dbReference type="GO" id="GO:0006571">
    <property type="term" value="P:tyrosine biosynthetic process"/>
    <property type="evidence" value="ECO:0007669"/>
    <property type="project" value="InterPro"/>
</dbReference>
<dbReference type="InterPro" id="IPR003099">
    <property type="entry name" value="Prephen_DH"/>
</dbReference>